<comment type="subcellular location">
    <subcellularLocation>
        <location evidence="1">Membrane</location>
        <topology evidence="1">Multi-pass membrane protein</topology>
    </subcellularLocation>
</comment>
<sequence length="168" mass="18304">MVESQQTRSEWYYWWVAASGFIILLIEGGVRPMLVIHFNSFQEDLKWSKSAFSTIIAVINAASLLSGPLAAVLYQLLGARLSISAGALVTGTGFVLVSLSSSVFLIIGISAVIGVGCGVIRTAIVSVQCEYFMKNRDFIMALVFIGPGIGQFLFAHILNHLNNLVRYQ</sequence>
<dbReference type="SUPFAM" id="SSF103473">
    <property type="entry name" value="MFS general substrate transporter"/>
    <property type="match status" value="1"/>
</dbReference>
<evidence type="ECO:0000313" key="5">
    <source>
        <dbReference type="WBParaSite" id="ALUE_0000860101-mRNA-1"/>
    </source>
</evidence>
<dbReference type="GO" id="GO:0016020">
    <property type="term" value="C:membrane"/>
    <property type="evidence" value="ECO:0007669"/>
    <property type="project" value="UniProtKB-SubCell"/>
</dbReference>
<keyword evidence="2" id="KW-0472">Membrane</keyword>
<proteinExistence type="predicted"/>
<feature type="transmembrane region" description="Helical" evidence="2">
    <location>
        <begin position="138"/>
        <end position="158"/>
    </location>
</feature>
<feature type="domain" description="Major facilitator superfamily (MFS) profile" evidence="3">
    <location>
        <begin position="13"/>
        <end position="168"/>
    </location>
</feature>
<dbReference type="GO" id="GO:0008028">
    <property type="term" value="F:monocarboxylic acid transmembrane transporter activity"/>
    <property type="evidence" value="ECO:0007669"/>
    <property type="project" value="TreeGrafter"/>
</dbReference>
<dbReference type="WBParaSite" id="ALUE_0000860101-mRNA-1">
    <property type="protein sequence ID" value="ALUE_0000860101-mRNA-1"/>
    <property type="gene ID" value="ALUE_0000860101"/>
</dbReference>
<keyword evidence="2" id="KW-0812">Transmembrane</keyword>
<dbReference type="Pfam" id="PF07690">
    <property type="entry name" value="MFS_1"/>
    <property type="match status" value="1"/>
</dbReference>
<keyword evidence="2" id="KW-1133">Transmembrane helix</keyword>
<protein>
    <submittedName>
        <fullName evidence="5">MFS domain-containing protein</fullName>
    </submittedName>
</protein>
<dbReference type="PANTHER" id="PTHR11360:SF260">
    <property type="entry name" value="MFS DOMAIN-CONTAINING PROTEIN"/>
    <property type="match status" value="1"/>
</dbReference>
<dbReference type="InterPro" id="IPR020846">
    <property type="entry name" value="MFS_dom"/>
</dbReference>
<dbReference type="PROSITE" id="PS50850">
    <property type="entry name" value="MFS"/>
    <property type="match status" value="1"/>
</dbReference>
<dbReference type="InterPro" id="IPR011701">
    <property type="entry name" value="MFS"/>
</dbReference>
<feature type="transmembrane region" description="Helical" evidence="2">
    <location>
        <begin position="51"/>
        <end position="74"/>
    </location>
</feature>
<reference evidence="5" key="1">
    <citation type="submission" date="2017-02" db="UniProtKB">
        <authorList>
            <consortium name="WormBaseParasite"/>
        </authorList>
    </citation>
    <scope>IDENTIFICATION</scope>
</reference>
<dbReference type="PANTHER" id="PTHR11360">
    <property type="entry name" value="MONOCARBOXYLATE TRANSPORTER"/>
    <property type="match status" value="1"/>
</dbReference>
<evidence type="ECO:0000313" key="4">
    <source>
        <dbReference type="Proteomes" id="UP000036681"/>
    </source>
</evidence>
<accession>A0A0M3HYJ5</accession>
<dbReference type="InterPro" id="IPR050327">
    <property type="entry name" value="Proton-linked_MCT"/>
</dbReference>
<evidence type="ECO:0000259" key="3">
    <source>
        <dbReference type="PROSITE" id="PS50850"/>
    </source>
</evidence>
<feature type="transmembrane region" description="Helical" evidence="2">
    <location>
        <begin position="12"/>
        <end position="30"/>
    </location>
</feature>
<dbReference type="AlphaFoldDB" id="A0A0M3HYJ5"/>
<organism evidence="4 5">
    <name type="scientific">Ascaris lumbricoides</name>
    <name type="common">Giant roundworm</name>
    <dbReference type="NCBI Taxonomy" id="6252"/>
    <lineage>
        <taxon>Eukaryota</taxon>
        <taxon>Metazoa</taxon>
        <taxon>Ecdysozoa</taxon>
        <taxon>Nematoda</taxon>
        <taxon>Chromadorea</taxon>
        <taxon>Rhabditida</taxon>
        <taxon>Spirurina</taxon>
        <taxon>Ascaridomorpha</taxon>
        <taxon>Ascaridoidea</taxon>
        <taxon>Ascarididae</taxon>
        <taxon>Ascaris</taxon>
    </lineage>
</organism>
<evidence type="ECO:0000256" key="2">
    <source>
        <dbReference type="SAM" id="Phobius"/>
    </source>
</evidence>
<dbReference type="Proteomes" id="UP000036681">
    <property type="component" value="Unplaced"/>
</dbReference>
<dbReference type="Gene3D" id="1.20.1250.20">
    <property type="entry name" value="MFS general substrate transporter like domains"/>
    <property type="match status" value="1"/>
</dbReference>
<feature type="transmembrane region" description="Helical" evidence="2">
    <location>
        <begin position="94"/>
        <end position="117"/>
    </location>
</feature>
<evidence type="ECO:0000256" key="1">
    <source>
        <dbReference type="ARBA" id="ARBA00004141"/>
    </source>
</evidence>
<dbReference type="InterPro" id="IPR036259">
    <property type="entry name" value="MFS_trans_sf"/>
</dbReference>
<keyword evidence="4" id="KW-1185">Reference proteome</keyword>
<name>A0A0M3HYJ5_ASCLU</name>